<organism evidence="2 3">
    <name type="scientific">Ulvibacter litoralis</name>
    <dbReference type="NCBI Taxonomy" id="227084"/>
    <lineage>
        <taxon>Bacteria</taxon>
        <taxon>Pseudomonadati</taxon>
        <taxon>Bacteroidota</taxon>
        <taxon>Flavobacteriia</taxon>
        <taxon>Flavobacteriales</taxon>
        <taxon>Flavobacteriaceae</taxon>
        <taxon>Ulvibacter</taxon>
    </lineage>
</organism>
<sequence>MALLTKTTVMIAGEDYSSFRRLNLEQEIDAHHTLEIVYRMDVFDKDDSEIGAKSKNVLGQTITIKVESLYDENNSFEFKGVIAEVKISKGDNTEAGNEVILIAKSPTIRTDDGPHFNSFEEESLTDIVSDALNAYNIDNTISPRFSGTLEYCVQHNESCFQFVSRLAAQYGEWFYYNGERLIFGAPETEETELKYNSDLIEYKINLLPQSQNFSYHSNDYNSTKVLKAKSKPHNSGGAFSGVVTNVSKDLFGIPTEVWNNNNVTDGKEILKAKVKSQNEASAIRQVKLTGSSDNPSVKLGNIVKIDGEGYRIIQVTHKTNRNGQYENHFEAITSASDAYPKTNIEAFPFSDSQIAKVIENEDPEKLGRIRVAFPWQEEMGLKTPWLRIVSPHTGGNEQGFHFIPEVDDEVLVDFEGGNAEVPYVLGGLYNSKNKPLGDWASPDNDIKAIQTRSGHVIEFSDKKGDETITIKDKKGNSIILDSKEGSITINAPDSLTLTSKDINITASNNLSIDVKNKMDIKAMEYKSEAKTNHSVKAGVKLDMKAVQFGVKGDASAKIEAPMVDIDGKAMTNIKGAIVNLN</sequence>
<protein>
    <submittedName>
        <fullName evidence="2">Uncharacterized conserved protein, implicated in type VI secretion and phage assembly</fullName>
    </submittedName>
</protein>
<dbReference type="Pfam" id="PF04717">
    <property type="entry name" value="Phage_base_V"/>
    <property type="match status" value="1"/>
</dbReference>
<dbReference type="InterPro" id="IPR006531">
    <property type="entry name" value="Gp5/Vgr_OB"/>
</dbReference>
<dbReference type="SUPFAM" id="SSF69255">
    <property type="entry name" value="gp5 N-terminal domain-like"/>
    <property type="match status" value="1"/>
</dbReference>
<dbReference type="Gene3D" id="3.55.50.10">
    <property type="entry name" value="Baseplate protein-like domains"/>
    <property type="match status" value="1"/>
</dbReference>
<reference evidence="2 3" key="1">
    <citation type="submission" date="2016-10" db="EMBL/GenBank/DDBJ databases">
        <authorList>
            <person name="de Groot N.N."/>
        </authorList>
    </citation>
    <scope>NUCLEOTIDE SEQUENCE [LARGE SCALE GENOMIC DNA]</scope>
    <source>
        <strain evidence="2 3">DSM 16195</strain>
    </source>
</reference>
<dbReference type="Proteomes" id="UP000199321">
    <property type="component" value="Unassembled WGS sequence"/>
</dbReference>
<evidence type="ECO:0000259" key="1">
    <source>
        <dbReference type="Pfam" id="PF04717"/>
    </source>
</evidence>
<dbReference type="InterPro" id="IPR037026">
    <property type="entry name" value="Vgr_OB-fold_dom_sf"/>
</dbReference>
<dbReference type="Gene3D" id="2.40.50.230">
    <property type="entry name" value="Gp5 N-terminal domain"/>
    <property type="match status" value="1"/>
</dbReference>
<accession>A0A1G7HEZ5</accession>
<dbReference type="SUPFAM" id="SSF69279">
    <property type="entry name" value="Phage tail proteins"/>
    <property type="match status" value="1"/>
</dbReference>
<evidence type="ECO:0000313" key="3">
    <source>
        <dbReference type="Proteomes" id="UP000199321"/>
    </source>
</evidence>
<gene>
    <name evidence="2" type="ORF">SAMN05421855_10450</name>
</gene>
<dbReference type="EMBL" id="FNBA01000004">
    <property type="protein sequence ID" value="SDE98874.1"/>
    <property type="molecule type" value="Genomic_DNA"/>
</dbReference>
<dbReference type="RefSeq" id="WP_093144718.1">
    <property type="nucleotide sequence ID" value="NZ_BMWO01000004.1"/>
</dbReference>
<proteinExistence type="predicted"/>
<dbReference type="SUPFAM" id="SSF69349">
    <property type="entry name" value="Phage fibre proteins"/>
    <property type="match status" value="1"/>
</dbReference>
<dbReference type="Pfam" id="PF05954">
    <property type="entry name" value="Phage_GPD"/>
    <property type="match status" value="1"/>
</dbReference>
<dbReference type="Gene3D" id="2.30.110.50">
    <property type="match status" value="1"/>
</dbReference>
<feature type="domain" description="Gp5/Type VI secretion system Vgr protein OB-fold" evidence="1">
    <location>
        <begin position="354"/>
        <end position="429"/>
    </location>
</feature>
<dbReference type="AlphaFoldDB" id="A0A1G7HEZ5"/>
<dbReference type="STRING" id="227084.SAMN05421855_10450"/>
<dbReference type="OrthoDB" id="7033094at2"/>
<name>A0A1G7HEZ5_9FLAO</name>
<evidence type="ECO:0000313" key="2">
    <source>
        <dbReference type="EMBL" id="SDE98874.1"/>
    </source>
</evidence>
<keyword evidence="3" id="KW-1185">Reference proteome</keyword>